<evidence type="ECO:0000256" key="7">
    <source>
        <dbReference type="PROSITE-ProRule" id="PRU00169"/>
    </source>
</evidence>
<dbReference type="Gene3D" id="6.10.250.690">
    <property type="match status" value="1"/>
</dbReference>
<evidence type="ECO:0000313" key="11">
    <source>
        <dbReference type="EMBL" id="SHJ80963.1"/>
    </source>
</evidence>
<protein>
    <submittedName>
        <fullName evidence="11">DNA-binding response regulator, OmpR family, contains REC and winged-helix (WHTH) domain</fullName>
    </submittedName>
</protein>
<sequence length="237" mass="27316">MKTFCANDFRVLVVDDDPNIIDLIRMYLQNQGFQVSTAHNGNSALSKLQTENIHIVVLDLMMPEMDGWELCQIIQKNHPVPVLMVTARGEMSDKLEGFKLGADDYIVKPFDPNELTARVVSLLRRSYLSQMQTQLSTVRYHDFKIDNQAHEVYIKDKKLELSPREYQLISILTQHPNQVLTRQQLIDLVWGIDFLGEDRAVDVLVKRLRKKIPSNPHYQISTVRGIGYKFEVGDKSC</sequence>
<name>A0A1M6MCD8_9BACL</name>
<evidence type="ECO:0000256" key="5">
    <source>
        <dbReference type="ARBA" id="ARBA00023125"/>
    </source>
</evidence>
<evidence type="ECO:0000259" key="10">
    <source>
        <dbReference type="PROSITE" id="PS51755"/>
    </source>
</evidence>
<evidence type="ECO:0000256" key="8">
    <source>
        <dbReference type="PROSITE-ProRule" id="PRU01091"/>
    </source>
</evidence>
<dbReference type="GO" id="GO:0000976">
    <property type="term" value="F:transcription cis-regulatory region binding"/>
    <property type="evidence" value="ECO:0007669"/>
    <property type="project" value="TreeGrafter"/>
</dbReference>
<accession>A0A1M6MCD8</accession>
<evidence type="ECO:0000256" key="1">
    <source>
        <dbReference type="ARBA" id="ARBA00004496"/>
    </source>
</evidence>
<evidence type="ECO:0000256" key="6">
    <source>
        <dbReference type="ARBA" id="ARBA00023163"/>
    </source>
</evidence>
<dbReference type="CDD" id="cd17574">
    <property type="entry name" value="REC_OmpR"/>
    <property type="match status" value="1"/>
</dbReference>
<dbReference type="Pfam" id="PF00072">
    <property type="entry name" value="Response_reg"/>
    <property type="match status" value="1"/>
</dbReference>
<dbReference type="EMBL" id="FRAF01000004">
    <property type="protein sequence ID" value="SHJ80963.1"/>
    <property type="molecule type" value="Genomic_DNA"/>
</dbReference>
<dbReference type="InterPro" id="IPR036388">
    <property type="entry name" value="WH-like_DNA-bd_sf"/>
</dbReference>
<evidence type="ECO:0000256" key="3">
    <source>
        <dbReference type="ARBA" id="ARBA00023012"/>
    </source>
</evidence>
<dbReference type="Pfam" id="PF00486">
    <property type="entry name" value="Trans_reg_C"/>
    <property type="match status" value="1"/>
</dbReference>
<keyword evidence="6" id="KW-0804">Transcription</keyword>
<dbReference type="CDD" id="cd00383">
    <property type="entry name" value="trans_reg_C"/>
    <property type="match status" value="1"/>
</dbReference>
<feature type="domain" description="OmpR/PhoB-type" evidence="10">
    <location>
        <begin position="135"/>
        <end position="232"/>
    </location>
</feature>
<feature type="domain" description="Response regulatory" evidence="9">
    <location>
        <begin position="10"/>
        <end position="123"/>
    </location>
</feature>
<keyword evidence="12" id="KW-1185">Reference proteome</keyword>
<dbReference type="GO" id="GO:0032993">
    <property type="term" value="C:protein-DNA complex"/>
    <property type="evidence" value="ECO:0007669"/>
    <property type="project" value="TreeGrafter"/>
</dbReference>
<dbReference type="InterPro" id="IPR011006">
    <property type="entry name" value="CheY-like_superfamily"/>
</dbReference>
<dbReference type="SMART" id="SM00448">
    <property type="entry name" value="REC"/>
    <property type="match status" value="1"/>
</dbReference>
<dbReference type="SUPFAM" id="SSF52172">
    <property type="entry name" value="CheY-like"/>
    <property type="match status" value="1"/>
</dbReference>
<dbReference type="SMART" id="SM00862">
    <property type="entry name" value="Trans_reg_C"/>
    <property type="match status" value="1"/>
</dbReference>
<dbReference type="InterPro" id="IPR039420">
    <property type="entry name" value="WalR-like"/>
</dbReference>
<dbReference type="AlphaFoldDB" id="A0A1M6MCD8"/>
<evidence type="ECO:0000259" key="9">
    <source>
        <dbReference type="PROSITE" id="PS50110"/>
    </source>
</evidence>
<dbReference type="Proteomes" id="UP000184016">
    <property type="component" value="Unassembled WGS sequence"/>
</dbReference>
<dbReference type="PANTHER" id="PTHR48111">
    <property type="entry name" value="REGULATOR OF RPOS"/>
    <property type="match status" value="1"/>
</dbReference>
<reference evidence="12" key="1">
    <citation type="submission" date="2016-11" db="EMBL/GenBank/DDBJ databases">
        <authorList>
            <person name="Varghese N."/>
            <person name="Submissions S."/>
        </authorList>
    </citation>
    <scope>NUCLEOTIDE SEQUENCE [LARGE SCALE GENOMIC DNA]</scope>
    <source>
        <strain evidence="12">USBA-503</strain>
    </source>
</reference>
<dbReference type="FunFam" id="1.10.10.10:FF:000018">
    <property type="entry name" value="DNA-binding response regulator ResD"/>
    <property type="match status" value="1"/>
</dbReference>
<dbReference type="InterPro" id="IPR001867">
    <property type="entry name" value="OmpR/PhoB-type_DNA-bd"/>
</dbReference>
<dbReference type="FunFam" id="3.40.50.2300:FF:000001">
    <property type="entry name" value="DNA-binding response regulator PhoB"/>
    <property type="match status" value="1"/>
</dbReference>
<dbReference type="Gene3D" id="1.10.10.10">
    <property type="entry name" value="Winged helix-like DNA-binding domain superfamily/Winged helix DNA-binding domain"/>
    <property type="match status" value="1"/>
</dbReference>
<dbReference type="GO" id="GO:0005829">
    <property type="term" value="C:cytosol"/>
    <property type="evidence" value="ECO:0007669"/>
    <property type="project" value="TreeGrafter"/>
</dbReference>
<feature type="DNA-binding region" description="OmpR/PhoB-type" evidence="8">
    <location>
        <begin position="135"/>
        <end position="232"/>
    </location>
</feature>
<evidence type="ECO:0000256" key="4">
    <source>
        <dbReference type="ARBA" id="ARBA00023015"/>
    </source>
</evidence>
<keyword evidence="5 8" id="KW-0238">DNA-binding</keyword>
<keyword evidence="2 7" id="KW-0597">Phosphoprotein</keyword>
<dbReference type="PANTHER" id="PTHR48111:SF40">
    <property type="entry name" value="PHOSPHATE REGULON TRANSCRIPTIONAL REGULATORY PROTEIN PHOB"/>
    <property type="match status" value="1"/>
</dbReference>
<gene>
    <name evidence="11" type="ORF">SAMN05443507_1044</name>
</gene>
<dbReference type="PROSITE" id="PS50110">
    <property type="entry name" value="RESPONSE_REGULATORY"/>
    <property type="match status" value="1"/>
</dbReference>
<keyword evidence="3" id="KW-0902">Two-component regulatory system</keyword>
<organism evidence="11 12">
    <name type="scientific">Alicyclobacillus tolerans</name>
    <dbReference type="NCBI Taxonomy" id="90970"/>
    <lineage>
        <taxon>Bacteria</taxon>
        <taxon>Bacillati</taxon>
        <taxon>Bacillota</taxon>
        <taxon>Bacilli</taxon>
        <taxon>Bacillales</taxon>
        <taxon>Alicyclobacillaceae</taxon>
        <taxon>Alicyclobacillus</taxon>
    </lineage>
</organism>
<keyword evidence="4" id="KW-0805">Transcription regulation</keyword>
<comment type="subcellular location">
    <subcellularLocation>
        <location evidence="1">Cytoplasm</location>
    </subcellularLocation>
</comment>
<dbReference type="Gene3D" id="3.40.50.2300">
    <property type="match status" value="1"/>
</dbReference>
<evidence type="ECO:0000256" key="2">
    <source>
        <dbReference type="ARBA" id="ARBA00022553"/>
    </source>
</evidence>
<dbReference type="GO" id="GO:0000156">
    <property type="term" value="F:phosphorelay response regulator activity"/>
    <property type="evidence" value="ECO:0007669"/>
    <property type="project" value="TreeGrafter"/>
</dbReference>
<dbReference type="STRING" id="1830138.SAMN05443507_1044"/>
<dbReference type="GO" id="GO:0006355">
    <property type="term" value="P:regulation of DNA-templated transcription"/>
    <property type="evidence" value="ECO:0007669"/>
    <property type="project" value="InterPro"/>
</dbReference>
<feature type="modified residue" description="4-aspartylphosphate" evidence="7">
    <location>
        <position position="59"/>
    </location>
</feature>
<dbReference type="PROSITE" id="PS51755">
    <property type="entry name" value="OMPR_PHOB"/>
    <property type="match status" value="1"/>
</dbReference>
<proteinExistence type="predicted"/>
<dbReference type="RefSeq" id="WP_072873095.1">
    <property type="nucleotide sequence ID" value="NZ_FRAF01000004.1"/>
</dbReference>
<dbReference type="InterPro" id="IPR001789">
    <property type="entry name" value="Sig_transdc_resp-reg_receiver"/>
</dbReference>
<evidence type="ECO:0000313" key="12">
    <source>
        <dbReference type="Proteomes" id="UP000184016"/>
    </source>
</evidence>